<reference evidence="3" key="1">
    <citation type="journal article" date="2015" name="BMC Genomics">
        <title>Genomic and transcriptomic analysis of the endophytic fungus Pestalotiopsis fici reveals its lifestyle and high potential for synthesis of natural products.</title>
        <authorList>
            <person name="Wang X."/>
            <person name="Zhang X."/>
            <person name="Liu L."/>
            <person name="Xiang M."/>
            <person name="Wang W."/>
            <person name="Sun X."/>
            <person name="Che Y."/>
            <person name="Guo L."/>
            <person name="Liu G."/>
            <person name="Guo L."/>
            <person name="Wang C."/>
            <person name="Yin W.B."/>
            <person name="Stadler M."/>
            <person name="Zhang X."/>
            <person name="Liu X."/>
        </authorList>
    </citation>
    <scope>NUCLEOTIDE SEQUENCE [LARGE SCALE GENOMIC DNA]</scope>
    <source>
        <strain evidence="3">W106-1 / CGMCC3.15140</strain>
    </source>
</reference>
<keyword evidence="3" id="KW-1185">Reference proteome</keyword>
<proteinExistence type="predicted"/>
<name>W3WXA3_PESFW</name>
<dbReference type="OrthoDB" id="5125733at2759"/>
<dbReference type="PANTHER" id="PTHR33112:SF9">
    <property type="entry name" value="HETEROKARYON INCOMPATIBILITY DOMAIN-CONTAINING PROTEIN"/>
    <property type="match status" value="1"/>
</dbReference>
<dbReference type="Pfam" id="PF06985">
    <property type="entry name" value="HET"/>
    <property type="match status" value="1"/>
</dbReference>
<dbReference type="GeneID" id="19275504"/>
<dbReference type="OMA" id="VWEDEGN"/>
<dbReference type="RefSeq" id="XP_007837263.1">
    <property type="nucleotide sequence ID" value="XM_007839072.1"/>
</dbReference>
<evidence type="ECO:0000313" key="3">
    <source>
        <dbReference type="Proteomes" id="UP000030651"/>
    </source>
</evidence>
<accession>W3WXA3</accession>
<sequence length="539" mass="60827">MSETPHGGFLCHSCRRGPFSPEAWKQLNPKGVVEAAQGGRYHDVPEYSYEVTVAAIKDSVTMKCWWCSNIYDKLGTGFLDSFSDDHSLGLFMGFEGFDPEVASQWIRECRQNHVGCKVKDNLPRPTRILEVSQDLKDIHMITEYSADADYAFLSYRWGGPQPLLLETDTVPTFQDGIPIESLPATLQDAVQVVRSLGISYIWIDALCIIQNSHKDVTTEISRMAGYVQQAEIVIQPSGLHSVNQHFLREDGHDSKPTDAERPRFLELSVPNTDDQNYPILLDPDPDWYDARNEPINTRGWVLQERLLCPRILIFPSTGGMVWQCEEFESRHGRLHYGYTLHEGRHCIFSGWSLNQGFVPKSDLTPEHVFHAWVSVVDDYSMRDLTDPNDKLTAISALAQYFSDEFGHILGRYCAGLWYNCIDIHLHWSTTWKRGHAIPGISLPAKRAPSWSWATTDKAMYLGRLQGGNITEFRPRVLDCEIDLVTPELPFGRVTGGRLTLECIVVDVILHPEGCVFEMGSEAEAMESIIGAQDIGSDDS</sequence>
<dbReference type="PANTHER" id="PTHR33112">
    <property type="entry name" value="DOMAIN PROTEIN, PUTATIVE-RELATED"/>
    <property type="match status" value="1"/>
</dbReference>
<protein>
    <recommendedName>
        <fullName evidence="1">Heterokaryon incompatibility domain-containing protein</fullName>
    </recommendedName>
</protein>
<evidence type="ECO:0000313" key="2">
    <source>
        <dbReference type="EMBL" id="ETS78429.1"/>
    </source>
</evidence>
<evidence type="ECO:0000259" key="1">
    <source>
        <dbReference type="Pfam" id="PF06985"/>
    </source>
</evidence>
<dbReference type="KEGG" id="pfy:PFICI_10491"/>
<organism evidence="2 3">
    <name type="scientific">Pestalotiopsis fici (strain W106-1 / CGMCC3.15140)</name>
    <dbReference type="NCBI Taxonomy" id="1229662"/>
    <lineage>
        <taxon>Eukaryota</taxon>
        <taxon>Fungi</taxon>
        <taxon>Dikarya</taxon>
        <taxon>Ascomycota</taxon>
        <taxon>Pezizomycotina</taxon>
        <taxon>Sordariomycetes</taxon>
        <taxon>Xylariomycetidae</taxon>
        <taxon>Amphisphaeriales</taxon>
        <taxon>Sporocadaceae</taxon>
        <taxon>Pestalotiopsis</taxon>
    </lineage>
</organism>
<dbReference type="HOGENOM" id="CLU_002639_6_3_1"/>
<dbReference type="Proteomes" id="UP000030651">
    <property type="component" value="Unassembled WGS sequence"/>
</dbReference>
<dbReference type="EMBL" id="KI912115">
    <property type="protein sequence ID" value="ETS78429.1"/>
    <property type="molecule type" value="Genomic_DNA"/>
</dbReference>
<dbReference type="InParanoid" id="W3WXA3"/>
<dbReference type="STRING" id="1229662.W3WXA3"/>
<dbReference type="InterPro" id="IPR010730">
    <property type="entry name" value="HET"/>
</dbReference>
<dbReference type="AlphaFoldDB" id="W3WXA3"/>
<gene>
    <name evidence="2" type="ORF">PFICI_10491</name>
</gene>
<feature type="domain" description="Heterokaryon incompatibility" evidence="1">
    <location>
        <begin position="150"/>
        <end position="304"/>
    </location>
</feature>
<dbReference type="eggNOG" id="ENOG502RZ77">
    <property type="taxonomic scope" value="Eukaryota"/>
</dbReference>